<dbReference type="EMBL" id="WIXP02000016">
    <property type="protein sequence ID" value="KAF6198434.1"/>
    <property type="molecule type" value="Genomic_DNA"/>
</dbReference>
<evidence type="ECO:0000313" key="1">
    <source>
        <dbReference type="EMBL" id="KAF6198434.1"/>
    </source>
</evidence>
<proteinExistence type="predicted"/>
<gene>
    <name evidence="1" type="ORF">GE061_008182</name>
</gene>
<organism evidence="1 2">
    <name type="scientific">Apolygus lucorum</name>
    <name type="common">Small green plant bug</name>
    <name type="synonym">Lygocoris lucorum</name>
    <dbReference type="NCBI Taxonomy" id="248454"/>
    <lineage>
        <taxon>Eukaryota</taxon>
        <taxon>Metazoa</taxon>
        <taxon>Ecdysozoa</taxon>
        <taxon>Arthropoda</taxon>
        <taxon>Hexapoda</taxon>
        <taxon>Insecta</taxon>
        <taxon>Pterygota</taxon>
        <taxon>Neoptera</taxon>
        <taxon>Paraneoptera</taxon>
        <taxon>Hemiptera</taxon>
        <taxon>Heteroptera</taxon>
        <taxon>Panheteroptera</taxon>
        <taxon>Cimicomorpha</taxon>
        <taxon>Miridae</taxon>
        <taxon>Mirini</taxon>
        <taxon>Apolygus</taxon>
    </lineage>
</organism>
<keyword evidence="2" id="KW-1185">Reference proteome</keyword>
<dbReference type="OrthoDB" id="7422527at2759"/>
<name>A0A6A4ISN6_APOLU</name>
<dbReference type="Proteomes" id="UP000466442">
    <property type="component" value="Linkage Group LG16"/>
</dbReference>
<evidence type="ECO:0000313" key="2">
    <source>
        <dbReference type="Proteomes" id="UP000466442"/>
    </source>
</evidence>
<protein>
    <submittedName>
        <fullName evidence="1">Uncharacterized protein</fullName>
    </submittedName>
</protein>
<reference evidence="1" key="1">
    <citation type="journal article" date="2021" name="Mol. Ecol. Resour.">
        <title>Apolygus lucorum genome provides insights into omnivorousness and mesophyll feeding.</title>
        <authorList>
            <person name="Liu Y."/>
            <person name="Liu H."/>
            <person name="Wang H."/>
            <person name="Huang T."/>
            <person name="Liu B."/>
            <person name="Yang B."/>
            <person name="Yin L."/>
            <person name="Li B."/>
            <person name="Zhang Y."/>
            <person name="Zhang S."/>
            <person name="Jiang F."/>
            <person name="Zhang X."/>
            <person name="Ren Y."/>
            <person name="Wang B."/>
            <person name="Wang S."/>
            <person name="Lu Y."/>
            <person name="Wu K."/>
            <person name="Fan W."/>
            <person name="Wang G."/>
        </authorList>
    </citation>
    <scope>NUCLEOTIDE SEQUENCE</scope>
    <source>
        <strain evidence="1">12Hb</strain>
    </source>
</reference>
<comment type="caution">
    <text evidence="1">The sequence shown here is derived from an EMBL/GenBank/DDBJ whole genome shotgun (WGS) entry which is preliminary data.</text>
</comment>
<accession>A0A6A4ISN6</accession>
<dbReference type="AlphaFoldDB" id="A0A6A4ISN6"/>
<sequence>MGKRGTVSENKLNRIRTDIQTECNKTILITVQEVEVFYRELGNIIDHTNAQVILTGLSRNMANFSLRLRLTVDQAIKGGMTSYWSIHAAFEAFPNFPWATARRYLELDFTRFQTACALVGNNIYYGFNSNSGEAAAPRYKSLSWLCMHLLVRHLGAEYGTLTQYATYNRAPDHQAQLQALIDAYVPVIPDEDAEATQELLNTFRNARLGPQVPQ</sequence>